<organism evidence="2 3">
    <name type="scientific">Oryza sativa subsp. indica</name>
    <name type="common">Rice</name>
    <dbReference type="NCBI Taxonomy" id="39946"/>
    <lineage>
        <taxon>Eukaryota</taxon>
        <taxon>Viridiplantae</taxon>
        <taxon>Streptophyta</taxon>
        <taxon>Embryophyta</taxon>
        <taxon>Tracheophyta</taxon>
        <taxon>Spermatophyta</taxon>
        <taxon>Magnoliopsida</taxon>
        <taxon>Liliopsida</taxon>
        <taxon>Poales</taxon>
        <taxon>Poaceae</taxon>
        <taxon>BOP clade</taxon>
        <taxon>Oryzoideae</taxon>
        <taxon>Oryzeae</taxon>
        <taxon>Oryzinae</taxon>
        <taxon>Oryza</taxon>
        <taxon>Oryza sativa</taxon>
    </lineage>
</organism>
<evidence type="ECO:0000256" key="1">
    <source>
        <dbReference type="SAM" id="MobiDB-lite"/>
    </source>
</evidence>
<gene>
    <name evidence="2" type="ORF">OsI_23542</name>
</gene>
<dbReference type="HOGENOM" id="CLU_2780370_0_0_1"/>
<sequence>MAQVERRLVGSGLLGEEEEEKGNGMAEVNPSSDADSEAGFITLTAPFQTGRKITGKNVHLGLGLHAVHG</sequence>
<evidence type="ECO:0000313" key="3">
    <source>
        <dbReference type="Proteomes" id="UP000007015"/>
    </source>
</evidence>
<dbReference type="AlphaFoldDB" id="B8B460"/>
<name>B8B460_ORYSI</name>
<reference evidence="2 3" key="1">
    <citation type="journal article" date="2005" name="PLoS Biol.">
        <title>The genomes of Oryza sativa: a history of duplications.</title>
        <authorList>
            <person name="Yu J."/>
            <person name="Wang J."/>
            <person name="Lin W."/>
            <person name="Li S."/>
            <person name="Li H."/>
            <person name="Zhou J."/>
            <person name="Ni P."/>
            <person name="Dong W."/>
            <person name="Hu S."/>
            <person name="Zeng C."/>
            <person name="Zhang J."/>
            <person name="Zhang Y."/>
            <person name="Li R."/>
            <person name="Xu Z."/>
            <person name="Li S."/>
            <person name="Li X."/>
            <person name="Zheng H."/>
            <person name="Cong L."/>
            <person name="Lin L."/>
            <person name="Yin J."/>
            <person name="Geng J."/>
            <person name="Li G."/>
            <person name="Shi J."/>
            <person name="Liu J."/>
            <person name="Lv H."/>
            <person name="Li J."/>
            <person name="Wang J."/>
            <person name="Deng Y."/>
            <person name="Ran L."/>
            <person name="Shi X."/>
            <person name="Wang X."/>
            <person name="Wu Q."/>
            <person name="Li C."/>
            <person name="Ren X."/>
            <person name="Wang J."/>
            <person name="Wang X."/>
            <person name="Li D."/>
            <person name="Liu D."/>
            <person name="Zhang X."/>
            <person name="Ji Z."/>
            <person name="Zhao W."/>
            <person name="Sun Y."/>
            <person name="Zhang Z."/>
            <person name="Bao J."/>
            <person name="Han Y."/>
            <person name="Dong L."/>
            <person name="Ji J."/>
            <person name="Chen P."/>
            <person name="Wu S."/>
            <person name="Liu J."/>
            <person name="Xiao Y."/>
            <person name="Bu D."/>
            <person name="Tan J."/>
            <person name="Yang L."/>
            <person name="Ye C."/>
            <person name="Zhang J."/>
            <person name="Xu J."/>
            <person name="Zhou Y."/>
            <person name="Yu Y."/>
            <person name="Zhang B."/>
            <person name="Zhuang S."/>
            <person name="Wei H."/>
            <person name="Liu B."/>
            <person name="Lei M."/>
            <person name="Yu H."/>
            <person name="Li Y."/>
            <person name="Xu H."/>
            <person name="Wei S."/>
            <person name="He X."/>
            <person name="Fang L."/>
            <person name="Zhang Z."/>
            <person name="Zhang Y."/>
            <person name="Huang X."/>
            <person name="Su Z."/>
            <person name="Tong W."/>
            <person name="Li J."/>
            <person name="Tong Z."/>
            <person name="Li S."/>
            <person name="Ye J."/>
            <person name="Wang L."/>
            <person name="Fang L."/>
            <person name="Lei T."/>
            <person name="Chen C."/>
            <person name="Chen H."/>
            <person name="Xu Z."/>
            <person name="Li H."/>
            <person name="Huang H."/>
            <person name="Zhang F."/>
            <person name="Xu H."/>
            <person name="Li N."/>
            <person name="Zhao C."/>
            <person name="Li S."/>
            <person name="Dong L."/>
            <person name="Huang Y."/>
            <person name="Li L."/>
            <person name="Xi Y."/>
            <person name="Qi Q."/>
            <person name="Li W."/>
            <person name="Zhang B."/>
            <person name="Hu W."/>
            <person name="Zhang Y."/>
            <person name="Tian X."/>
            <person name="Jiao Y."/>
            <person name="Liang X."/>
            <person name="Jin J."/>
            <person name="Gao L."/>
            <person name="Zheng W."/>
            <person name="Hao B."/>
            <person name="Liu S."/>
            <person name="Wang W."/>
            <person name="Yuan L."/>
            <person name="Cao M."/>
            <person name="McDermott J."/>
            <person name="Samudrala R."/>
            <person name="Wang J."/>
            <person name="Wong G.K."/>
            <person name="Yang H."/>
        </authorList>
    </citation>
    <scope>NUCLEOTIDE SEQUENCE [LARGE SCALE GENOMIC DNA]</scope>
    <source>
        <strain evidence="3">cv. 93-11</strain>
    </source>
</reference>
<keyword evidence="3" id="KW-1185">Reference proteome</keyword>
<accession>B8B460</accession>
<feature type="region of interest" description="Disordered" evidence="1">
    <location>
        <begin position="1"/>
        <end position="37"/>
    </location>
</feature>
<protein>
    <submittedName>
        <fullName evidence="2">Uncharacterized protein</fullName>
    </submittedName>
</protein>
<dbReference type="Gramene" id="BGIOSGA020954-TA">
    <property type="protein sequence ID" value="BGIOSGA020954-PA"/>
    <property type="gene ID" value="BGIOSGA020954"/>
</dbReference>
<dbReference type="EMBL" id="CM000131">
    <property type="protein sequence ID" value="EEC80896.1"/>
    <property type="molecule type" value="Genomic_DNA"/>
</dbReference>
<dbReference type="Proteomes" id="UP000007015">
    <property type="component" value="Chromosome 6"/>
</dbReference>
<evidence type="ECO:0000313" key="2">
    <source>
        <dbReference type="EMBL" id="EEC80896.1"/>
    </source>
</evidence>
<proteinExistence type="predicted"/>